<organism evidence="1 2">
    <name type="scientific">Candidatus Neptunichlamydia vexilliferae</name>
    <dbReference type="NCBI Taxonomy" id="1651774"/>
    <lineage>
        <taxon>Bacteria</taxon>
        <taxon>Pseudomonadati</taxon>
        <taxon>Chlamydiota</taxon>
        <taxon>Chlamydiia</taxon>
        <taxon>Parachlamydiales</taxon>
        <taxon>Simkaniaceae</taxon>
        <taxon>Candidatus Neptunichlamydia</taxon>
    </lineage>
</organism>
<gene>
    <name evidence="1" type="ORF">NEPTK9_001203</name>
</gene>
<accession>A0ABS0AZX5</accession>
<keyword evidence="2" id="KW-1185">Reference proteome</keyword>
<proteinExistence type="predicted"/>
<reference evidence="1 2" key="1">
    <citation type="submission" date="2020-01" db="EMBL/GenBank/DDBJ databases">
        <title>Draft genome sequence of Cand. Neptunochlamydia vexilliferae K9.</title>
        <authorList>
            <person name="Schulz F."/>
            <person name="Koestlbacher S."/>
            <person name="Wascher F."/>
            <person name="Pizzetti I."/>
            <person name="Horn M."/>
        </authorList>
    </citation>
    <scope>NUCLEOTIDE SEQUENCE [LARGE SCALE GENOMIC DNA]</scope>
    <source>
        <strain evidence="1 2">K9</strain>
    </source>
</reference>
<evidence type="ECO:0000313" key="2">
    <source>
        <dbReference type="Proteomes" id="UP001194714"/>
    </source>
</evidence>
<sequence>MKGNSFKSCSSDDSEKVAYFYKMIKGRKDHICGINKKGTTFVVPFSERLLTVGG</sequence>
<evidence type="ECO:0000313" key="1">
    <source>
        <dbReference type="EMBL" id="MBF5059687.1"/>
    </source>
</evidence>
<comment type="caution">
    <text evidence="1">The sequence shown here is derived from an EMBL/GenBank/DDBJ whole genome shotgun (WGS) entry which is preliminary data.</text>
</comment>
<protein>
    <submittedName>
        <fullName evidence="1">Uncharacterized protein</fullName>
    </submittedName>
</protein>
<dbReference type="EMBL" id="JAAEJV010000035">
    <property type="protein sequence ID" value="MBF5059687.1"/>
    <property type="molecule type" value="Genomic_DNA"/>
</dbReference>
<name>A0ABS0AZX5_9BACT</name>
<dbReference type="Proteomes" id="UP001194714">
    <property type="component" value="Unassembled WGS sequence"/>
</dbReference>